<name>A0A1I6PKT0_9PSEU</name>
<dbReference type="AlphaFoldDB" id="A0A1I6PKT0"/>
<accession>A0A1I6PKT0</accession>
<dbReference type="SUPFAM" id="SSF140453">
    <property type="entry name" value="EsxAB dimer-like"/>
    <property type="match status" value="1"/>
</dbReference>
<organism evidence="1 2">
    <name type="scientific">Saccharopolyspora flava</name>
    <dbReference type="NCBI Taxonomy" id="95161"/>
    <lineage>
        <taxon>Bacteria</taxon>
        <taxon>Bacillati</taxon>
        <taxon>Actinomycetota</taxon>
        <taxon>Actinomycetes</taxon>
        <taxon>Pseudonocardiales</taxon>
        <taxon>Pseudonocardiaceae</taxon>
        <taxon>Saccharopolyspora</taxon>
    </lineage>
</organism>
<proteinExistence type="predicted"/>
<evidence type="ECO:0000313" key="2">
    <source>
        <dbReference type="Proteomes" id="UP000198852"/>
    </source>
</evidence>
<dbReference type="Gene3D" id="1.10.287.1060">
    <property type="entry name" value="ESAT-6-like"/>
    <property type="match status" value="1"/>
</dbReference>
<keyword evidence="2" id="KW-1185">Reference proteome</keyword>
<dbReference type="EMBL" id="FOZX01000001">
    <property type="protein sequence ID" value="SFS40799.1"/>
    <property type="molecule type" value="Genomic_DNA"/>
</dbReference>
<dbReference type="InterPro" id="IPR036689">
    <property type="entry name" value="ESAT-6-like_sf"/>
</dbReference>
<sequence length="106" mass="11347">MSGFRSDVDRLAQSGGEFDDLAGRARRIADALRRAVDDTGACWGDDEFGQRFDAAHRPQADAALAAADELPRRLSELGGKLTATADTTRRTDADQADALRRLAGEG</sequence>
<dbReference type="Proteomes" id="UP000198852">
    <property type="component" value="Unassembled WGS sequence"/>
</dbReference>
<dbReference type="STRING" id="95161.SAMN05660874_00886"/>
<dbReference type="RefSeq" id="WP_093413834.1">
    <property type="nucleotide sequence ID" value="NZ_FOZX01000001.1"/>
</dbReference>
<evidence type="ECO:0000313" key="1">
    <source>
        <dbReference type="EMBL" id="SFS40799.1"/>
    </source>
</evidence>
<evidence type="ECO:0008006" key="3">
    <source>
        <dbReference type="Google" id="ProtNLM"/>
    </source>
</evidence>
<protein>
    <recommendedName>
        <fullName evidence="3">Excreted virulence factor EspC, type VII ESX diderm</fullName>
    </recommendedName>
</protein>
<reference evidence="2" key="1">
    <citation type="submission" date="2016-10" db="EMBL/GenBank/DDBJ databases">
        <authorList>
            <person name="Varghese N."/>
            <person name="Submissions S."/>
        </authorList>
    </citation>
    <scope>NUCLEOTIDE SEQUENCE [LARGE SCALE GENOMIC DNA]</scope>
    <source>
        <strain evidence="2">DSM 44771</strain>
    </source>
</reference>
<gene>
    <name evidence="1" type="ORF">SAMN05660874_00886</name>
</gene>